<feature type="region of interest" description="Disordered" evidence="2">
    <location>
        <begin position="1"/>
        <end position="27"/>
    </location>
</feature>
<dbReference type="EMBL" id="CAXITT010000985">
    <property type="protein sequence ID" value="CAL1547463.1"/>
    <property type="molecule type" value="Genomic_DNA"/>
</dbReference>
<feature type="compositionally biased region" description="Basic and acidic residues" evidence="2">
    <location>
        <begin position="1"/>
        <end position="13"/>
    </location>
</feature>
<evidence type="ECO:0000259" key="3">
    <source>
        <dbReference type="PROSITE" id="PS50157"/>
    </source>
</evidence>
<dbReference type="AlphaFoldDB" id="A0AAV2IMW7"/>
<keyword evidence="1" id="KW-0479">Metal-binding</keyword>
<evidence type="ECO:0000313" key="5">
    <source>
        <dbReference type="Proteomes" id="UP001497497"/>
    </source>
</evidence>
<feature type="compositionally biased region" description="Basic and acidic residues" evidence="2">
    <location>
        <begin position="208"/>
        <end position="228"/>
    </location>
</feature>
<organism evidence="4 5">
    <name type="scientific">Lymnaea stagnalis</name>
    <name type="common">Great pond snail</name>
    <name type="synonym">Helix stagnalis</name>
    <dbReference type="NCBI Taxonomy" id="6523"/>
    <lineage>
        <taxon>Eukaryota</taxon>
        <taxon>Metazoa</taxon>
        <taxon>Spiralia</taxon>
        <taxon>Lophotrochozoa</taxon>
        <taxon>Mollusca</taxon>
        <taxon>Gastropoda</taxon>
        <taxon>Heterobranchia</taxon>
        <taxon>Euthyneura</taxon>
        <taxon>Panpulmonata</taxon>
        <taxon>Hygrophila</taxon>
        <taxon>Lymnaeoidea</taxon>
        <taxon>Lymnaeidae</taxon>
        <taxon>Lymnaea</taxon>
    </lineage>
</organism>
<protein>
    <recommendedName>
        <fullName evidence="3">C2H2-type domain-containing protein</fullName>
    </recommendedName>
</protein>
<proteinExistence type="predicted"/>
<evidence type="ECO:0000256" key="1">
    <source>
        <dbReference type="PROSITE-ProRule" id="PRU00042"/>
    </source>
</evidence>
<feature type="compositionally biased region" description="Basic and acidic residues" evidence="2">
    <location>
        <begin position="343"/>
        <end position="355"/>
    </location>
</feature>
<comment type="caution">
    <text evidence="4">The sequence shown here is derived from an EMBL/GenBank/DDBJ whole genome shotgun (WGS) entry which is preliminary data.</text>
</comment>
<dbReference type="GO" id="GO:0008270">
    <property type="term" value="F:zinc ion binding"/>
    <property type="evidence" value="ECO:0007669"/>
    <property type="project" value="UniProtKB-KW"/>
</dbReference>
<feature type="compositionally biased region" description="Polar residues" evidence="2">
    <location>
        <begin position="245"/>
        <end position="263"/>
    </location>
</feature>
<dbReference type="PROSITE" id="PS50157">
    <property type="entry name" value="ZINC_FINGER_C2H2_2"/>
    <property type="match status" value="1"/>
</dbReference>
<sequence>MEDKESQVFENKSENQSVVMSRIKDTEETESKIVNDLNENGDISAHMGLHSKNDVCMMPGLPPIDINELAQVLRGPNMPAQKIMKEVADQIIRKSEESESDDGSVGSGRGVVGMKGIFDCILEVSLMQQDSDNSDEEEDEENENITREIPCRFCNKIFGNSMSWKTHVLVVHPQQDPSVLNKKWITNNEEDKKEKNHAAHKRGSRSSSKSDCDSRSRHPSKTESKLFEQPEGEENSPIGKRRSSLSKFQQKPSKASDATQTDLSSKKADSQPVDEDMSRRNSALEGLDCPNVECRGQSPKEVVELSQMDSPKTEMRTEMDSVSSPSSTSSELLLKINSSPSLRPKDSSSKRKLSDSDCSSDATKKKSKGSYKSSNKMSSKH</sequence>
<dbReference type="PROSITE" id="PS00028">
    <property type="entry name" value="ZINC_FINGER_C2H2_1"/>
    <property type="match status" value="1"/>
</dbReference>
<feature type="compositionally biased region" description="Low complexity" evidence="2">
    <location>
        <begin position="370"/>
        <end position="381"/>
    </location>
</feature>
<dbReference type="InterPro" id="IPR013087">
    <property type="entry name" value="Znf_C2H2_type"/>
</dbReference>
<keyword evidence="1" id="KW-0862">Zinc</keyword>
<keyword evidence="1" id="KW-0863">Zinc-finger</keyword>
<name>A0AAV2IMW7_LYMST</name>
<evidence type="ECO:0000256" key="2">
    <source>
        <dbReference type="SAM" id="MobiDB-lite"/>
    </source>
</evidence>
<gene>
    <name evidence="4" type="ORF">GSLYS_00020780001</name>
</gene>
<feature type="region of interest" description="Disordered" evidence="2">
    <location>
        <begin position="188"/>
        <end position="381"/>
    </location>
</feature>
<evidence type="ECO:0000313" key="4">
    <source>
        <dbReference type="EMBL" id="CAL1547463.1"/>
    </source>
</evidence>
<dbReference type="Proteomes" id="UP001497497">
    <property type="component" value="Unassembled WGS sequence"/>
</dbReference>
<accession>A0AAV2IMW7</accession>
<feature type="compositionally biased region" description="Low complexity" evidence="2">
    <location>
        <begin position="321"/>
        <end position="330"/>
    </location>
</feature>
<reference evidence="4 5" key="1">
    <citation type="submission" date="2024-04" db="EMBL/GenBank/DDBJ databases">
        <authorList>
            <consortium name="Genoscope - CEA"/>
            <person name="William W."/>
        </authorList>
    </citation>
    <scope>NUCLEOTIDE SEQUENCE [LARGE SCALE GENOMIC DNA]</scope>
</reference>
<feature type="domain" description="C2H2-type" evidence="3">
    <location>
        <begin position="149"/>
        <end position="177"/>
    </location>
</feature>
<keyword evidence="5" id="KW-1185">Reference proteome</keyword>